<keyword evidence="1" id="KW-0472">Membrane</keyword>
<protein>
    <submittedName>
        <fullName evidence="2">Uncharacterized protein</fullName>
    </submittedName>
</protein>
<dbReference type="Proteomes" id="UP000239898">
    <property type="component" value="Unassembled WGS sequence"/>
</dbReference>
<evidence type="ECO:0000313" key="2">
    <source>
        <dbReference type="EMBL" id="PPT93081.1"/>
    </source>
</evidence>
<gene>
    <name evidence="2" type="ORF">XthCFBP4691_01465</name>
</gene>
<name>A0A2S6ZLD6_9XANT</name>
<evidence type="ECO:0000313" key="3">
    <source>
        <dbReference type="Proteomes" id="UP000239898"/>
    </source>
</evidence>
<feature type="transmembrane region" description="Helical" evidence="1">
    <location>
        <begin position="413"/>
        <end position="432"/>
    </location>
</feature>
<reference evidence="2 3" key="1">
    <citation type="submission" date="2016-08" db="EMBL/GenBank/DDBJ databases">
        <title>Evolution of the type three secretion system and type three effector repertoires in Xanthomonas.</title>
        <authorList>
            <person name="Merda D."/>
            <person name="Briand M."/>
            <person name="Bosis E."/>
            <person name="Rousseau C."/>
            <person name="Portier P."/>
            <person name="Jacques M.-A."/>
            <person name="Fischer-Le Saux M."/>
        </authorList>
    </citation>
    <scope>NUCLEOTIDE SEQUENCE [LARGE SCALE GENOMIC DNA]</scope>
    <source>
        <strain evidence="2 3">CFBP 4691</strain>
    </source>
</reference>
<keyword evidence="1" id="KW-1133">Transmembrane helix</keyword>
<feature type="transmembrane region" description="Helical" evidence="1">
    <location>
        <begin position="333"/>
        <end position="350"/>
    </location>
</feature>
<feature type="transmembrane region" description="Helical" evidence="1">
    <location>
        <begin position="152"/>
        <end position="171"/>
    </location>
</feature>
<proteinExistence type="predicted"/>
<evidence type="ECO:0000256" key="1">
    <source>
        <dbReference type="SAM" id="Phobius"/>
    </source>
</evidence>
<sequence length="446" mass="47691">MNRLLTDLRVLSAASGKTGRGYPLVIAAAFALTWVDNPPSPLLLTCPVVLLLWARLGARLLSLLDQAHHVRFPALATRFAQLLALALAGTVLLPVLLYAVRDSDPSLSAPMLLLCAAAGLLLATVPAWSSTLLLLLVGFFHDTVGVALDAHPRAAMLAIATACLATTVWVYRHASAHPPHALAPWLRPLWMTLQQRLPGDGATRHTVESQGGRLVWIQGIARPSFPSDLRRRPERAMRFALGPGFAPSSAAGTVLVMPALVLLSTLLLRTQSPTLPLILANVMANLSSVKFLQRLWLLRKHGNLGLMESALLPGLGAPGQAGKLFNQVILKRAIAAMAPWLGLSWLLGALKHAPPAYYPLTVSMTLTAGTLLLACMRWPRGALLPTVAQFVLAILGGISIGQVGLPGAVAPHWLAQTWSLLLLGAVVAYNLVARHAGRRPHPWLLN</sequence>
<keyword evidence="3" id="KW-1185">Reference proteome</keyword>
<dbReference type="EMBL" id="MIGX01000003">
    <property type="protein sequence ID" value="PPT93081.1"/>
    <property type="molecule type" value="Genomic_DNA"/>
</dbReference>
<feature type="transmembrane region" description="Helical" evidence="1">
    <location>
        <begin position="239"/>
        <end position="268"/>
    </location>
</feature>
<dbReference type="OrthoDB" id="6008714at2"/>
<feature type="transmembrane region" description="Helical" evidence="1">
    <location>
        <begin position="382"/>
        <end position="401"/>
    </location>
</feature>
<feature type="transmembrane region" description="Helical" evidence="1">
    <location>
        <begin position="82"/>
        <end position="100"/>
    </location>
</feature>
<keyword evidence="1" id="KW-0812">Transmembrane</keyword>
<organism evidence="2 3">
    <name type="scientific">Xanthomonas theicola</name>
    <dbReference type="NCBI Taxonomy" id="56464"/>
    <lineage>
        <taxon>Bacteria</taxon>
        <taxon>Pseudomonadati</taxon>
        <taxon>Pseudomonadota</taxon>
        <taxon>Gammaproteobacteria</taxon>
        <taxon>Lysobacterales</taxon>
        <taxon>Lysobacteraceae</taxon>
        <taxon>Xanthomonas</taxon>
    </lineage>
</organism>
<comment type="caution">
    <text evidence="2">The sequence shown here is derived from an EMBL/GenBank/DDBJ whole genome shotgun (WGS) entry which is preliminary data.</text>
</comment>
<dbReference type="RefSeq" id="WP_128418783.1">
    <property type="nucleotide sequence ID" value="NZ_CP049017.1"/>
</dbReference>
<feature type="transmembrane region" description="Helical" evidence="1">
    <location>
        <begin position="274"/>
        <end position="292"/>
    </location>
</feature>
<accession>A0A2S6ZLD6</accession>
<feature type="transmembrane region" description="Helical" evidence="1">
    <location>
        <begin position="20"/>
        <end position="35"/>
    </location>
</feature>
<feature type="transmembrane region" description="Helical" evidence="1">
    <location>
        <begin position="112"/>
        <end position="140"/>
    </location>
</feature>
<dbReference type="AlphaFoldDB" id="A0A2S6ZLD6"/>
<feature type="transmembrane region" description="Helical" evidence="1">
    <location>
        <begin position="356"/>
        <end position="375"/>
    </location>
</feature>